<organism evidence="2 3">
    <name type="scientific">Stichopus japonicus</name>
    <name type="common">Sea cucumber</name>
    <dbReference type="NCBI Taxonomy" id="307972"/>
    <lineage>
        <taxon>Eukaryota</taxon>
        <taxon>Metazoa</taxon>
        <taxon>Echinodermata</taxon>
        <taxon>Eleutherozoa</taxon>
        <taxon>Echinozoa</taxon>
        <taxon>Holothuroidea</taxon>
        <taxon>Aspidochirotacea</taxon>
        <taxon>Aspidochirotida</taxon>
        <taxon>Stichopodidae</taxon>
        <taxon>Apostichopus</taxon>
    </lineage>
</organism>
<evidence type="ECO:0000313" key="3">
    <source>
        <dbReference type="Proteomes" id="UP000230750"/>
    </source>
</evidence>
<dbReference type="GO" id="GO:0004620">
    <property type="term" value="F:phospholipase activity"/>
    <property type="evidence" value="ECO:0007669"/>
    <property type="project" value="TreeGrafter"/>
</dbReference>
<sequence length="450" mass="51472">MNLEEVGEPLRADEPINISSDGEVVPFYFESPSNNLNSDQQSPTSSFDVDRSDFRKRRSSLQNDGIVENLTVTEIRWFYKEDTEKKWSPFIGYDSCQLEWKFQKLVTVGDLSDDDDVVLVRGGLYEVDVLNRKCSSVYWSDDQCDVLRGTWFYQSTRQPLEAELALKIEKEHMDKFKGQTIETDGIISAKTTTVHHLNVGEYHVDWYSAGDIYLYWNTTGHRLARSIGQSIGFSKASTSGYKLLRGYPVIATLEDKPPPVSHLVFVVHGVGQIMDKRSIIKTCADFSKGKHKVIKKHFPELLSRGCVHRAEFLPVEWRSPLQLDSGVVATITPEKMKGLRHVLNSSVMDIMYYTSPLYRSEIIKGLQGELNRLYSLFCARNEGFEPNNGKVSIFGHSLGCVITYDILTGWNPIHLYDQYLSHERRVHPDLETVTEEQKGLAEELQEARRR</sequence>
<dbReference type="InterPro" id="IPR058055">
    <property type="entry name" value="PA-PLA1"/>
</dbReference>
<evidence type="ECO:0000313" key="2">
    <source>
        <dbReference type="EMBL" id="PIK60921.1"/>
    </source>
</evidence>
<dbReference type="Proteomes" id="UP000230750">
    <property type="component" value="Unassembled WGS sequence"/>
</dbReference>
<name>A0A2G8LKY9_STIJA</name>
<dbReference type="STRING" id="307972.A0A2G8LKY9"/>
<dbReference type="GO" id="GO:0005737">
    <property type="term" value="C:cytoplasm"/>
    <property type="evidence" value="ECO:0007669"/>
    <property type="project" value="TreeGrafter"/>
</dbReference>
<reference evidence="2 3" key="1">
    <citation type="journal article" date="2017" name="PLoS Biol.">
        <title>The sea cucumber genome provides insights into morphological evolution and visceral regeneration.</title>
        <authorList>
            <person name="Zhang X."/>
            <person name="Sun L."/>
            <person name="Yuan J."/>
            <person name="Sun Y."/>
            <person name="Gao Y."/>
            <person name="Zhang L."/>
            <person name="Li S."/>
            <person name="Dai H."/>
            <person name="Hamel J.F."/>
            <person name="Liu C."/>
            <person name="Yu Y."/>
            <person name="Liu S."/>
            <person name="Lin W."/>
            <person name="Guo K."/>
            <person name="Jin S."/>
            <person name="Xu P."/>
            <person name="Storey K.B."/>
            <person name="Huan P."/>
            <person name="Zhang T."/>
            <person name="Zhou Y."/>
            <person name="Zhang J."/>
            <person name="Lin C."/>
            <person name="Li X."/>
            <person name="Xing L."/>
            <person name="Huo D."/>
            <person name="Sun M."/>
            <person name="Wang L."/>
            <person name="Mercier A."/>
            <person name="Li F."/>
            <person name="Yang H."/>
            <person name="Xiang J."/>
        </authorList>
    </citation>
    <scope>NUCLEOTIDE SEQUENCE [LARGE SCALE GENOMIC DNA]</scope>
    <source>
        <strain evidence="2">Shaxun</strain>
        <tissue evidence="2">Muscle</tissue>
    </source>
</reference>
<comment type="caution">
    <text evidence="2">The sequence shown here is derived from an EMBL/GenBank/DDBJ whole genome shotgun (WGS) entry which is preliminary data.</text>
</comment>
<keyword evidence="3" id="KW-1185">Reference proteome</keyword>
<dbReference type="PANTHER" id="PTHR23509:SF48">
    <property type="entry name" value="INTRACELLULAR PHOSPHOLIPASE A1"/>
    <property type="match status" value="1"/>
</dbReference>
<dbReference type="EMBL" id="MRZV01000044">
    <property type="protein sequence ID" value="PIK60921.1"/>
    <property type="molecule type" value="Genomic_DNA"/>
</dbReference>
<protein>
    <submittedName>
        <fullName evidence="2">Putative phospholipase DDHD1</fullName>
    </submittedName>
</protein>
<gene>
    <name evidence="2" type="ORF">BSL78_02095</name>
</gene>
<dbReference type="AlphaFoldDB" id="A0A2G8LKY9"/>
<dbReference type="OrthoDB" id="431378at2759"/>
<feature type="domain" description="C20G8.02-like WWE" evidence="1">
    <location>
        <begin position="81"/>
        <end position="148"/>
    </location>
</feature>
<evidence type="ECO:0000259" key="1">
    <source>
        <dbReference type="Pfam" id="PF23463"/>
    </source>
</evidence>
<dbReference type="PANTHER" id="PTHR23509">
    <property type="entry name" value="PA-PL1 PHOSPHOLIPASE FAMILY"/>
    <property type="match status" value="1"/>
</dbReference>
<dbReference type="Pfam" id="PF23463">
    <property type="entry name" value="WWE_2"/>
    <property type="match status" value="1"/>
</dbReference>
<accession>A0A2G8LKY9</accession>
<proteinExistence type="predicted"/>
<dbReference type="InterPro" id="IPR057826">
    <property type="entry name" value="WWE_C20G8.02"/>
</dbReference>